<evidence type="ECO:0000259" key="4">
    <source>
        <dbReference type="PROSITE" id="PS50102"/>
    </source>
</evidence>
<keyword evidence="1" id="KW-0479">Metal-binding</keyword>
<dbReference type="InterPro" id="IPR001878">
    <property type="entry name" value="Znf_CCHC"/>
</dbReference>
<organism evidence="6 7">
    <name type="scientific">Liquidambar formosana</name>
    <name type="common">Formosan gum</name>
    <dbReference type="NCBI Taxonomy" id="63359"/>
    <lineage>
        <taxon>Eukaryota</taxon>
        <taxon>Viridiplantae</taxon>
        <taxon>Streptophyta</taxon>
        <taxon>Embryophyta</taxon>
        <taxon>Tracheophyta</taxon>
        <taxon>Spermatophyta</taxon>
        <taxon>Magnoliopsida</taxon>
        <taxon>eudicotyledons</taxon>
        <taxon>Gunneridae</taxon>
        <taxon>Pentapetalae</taxon>
        <taxon>Saxifragales</taxon>
        <taxon>Altingiaceae</taxon>
        <taxon>Liquidambar</taxon>
    </lineage>
</organism>
<dbReference type="PANTHER" id="PTHR48038">
    <property type="entry name" value="RIBONUCLEOPROTEIN RB97D"/>
    <property type="match status" value="1"/>
</dbReference>
<feature type="compositionally biased region" description="Low complexity" evidence="3">
    <location>
        <begin position="401"/>
        <end position="459"/>
    </location>
</feature>
<evidence type="ECO:0000259" key="5">
    <source>
        <dbReference type="PROSITE" id="PS50158"/>
    </source>
</evidence>
<keyword evidence="7" id="KW-1185">Reference proteome</keyword>
<feature type="compositionally biased region" description="Basic and acidic residues" evidence="3">
    <location>
        <begin position="342"/>
        <end position="370"/>
    </location>
</feature>
<feature type="compositionally biased region" description="Basic and acidic residues" evidence="3">
    <location>
        <begin position="145"/>
        <end position="156"/>
    </location>
</feature>
<dbReference type="Pfam" id="PF00076">
    <property type="entry name" value="RRM_1"/>
    <property type="match status" value="1"/>
</dbReference>
<dbReference type="Proteomes" id="UP001415857">
    <property type="component" value="Unassembled WGS sequence"/>
</dbReference>
<proteinExistence type="predicted"/>
<dbReference type="SUPFAM" id="SSF54928">
    <property type="entry name" value="RNA-binding domain, RBD"/>
    <property type="match status" value="1"/>
</dbReference>
<keyword evidence="1" id="KW-0863">Zinc-finger</keyword>
<dbReference type="InterPro" id="IPR000504">
    <property type="entry name" value="RRM_dom"/>
</dbReference>
<dbReference type="SUPFAM" id="SSF57756">
    <property type="entry name" value="Retrovirus zinc finger-like domains"/>
    <property type="match status" value="1"/>
</dbReference>
<evidence type="ECO:0000313" key="6">
    <source>
        <dbReference type="EMBL" id="KAK9290263.1"/>
    </source>
</evidence>
<feature type="domain" description="CCHC-type" evidence="5">
    <location>
        <begin position="250"/>
        <end position="266"/>
    </location>
</feature>
<dbReference type="SMART" id="SM00343">
    <property type="entry name" value="ZnF_C2HC"/>
    <property type="match status" value="1"/>
</dbReference>
<dbReference type="Gene3D" id="3.30.70.330">
    <property type="match status" value="1"/>
</dbReference>
<feature type="compositionally biased region" description="Basic and acidic residues" evidence="3">
    <location>
        <begin position="192"/>
        <end position="207"/>
    </location>
</feature>
<dbReference type="Gene3D" id="4.10.60.10">
    <property type="entry name" value="Zinc finger, CCHC-type"/>
    <property type="match status" value="1"/>
</dbReference>
<dbReference type="InterPro" id="IPR012677">
    <property type="entry name" value="Nucleotide-bd_a/b_plait_sf"/>
</dbReference>
<feature type="compositionally biased region" description="Basic and acidic residues" evidence="3">
    <location>
        <begin position="276"/>
        <end position="298"/>
    </location>
</feature>
<dbReference type="PANTHER" id="PTHR48038:SF2">
    <property type="entry name" value="OS02G0536400 PROTEIN"/>
    <property type="match status" value="1"/>
</dbReference>
<feature type="region of interest" description="Disordered" evidence="3">
    <location>
        <begin position="275"/>
        <end position="472"/>
    </location>
</feature>
<feature type="domain" description="RRM" evidence="4">
    <location>
        <begin position="1"/>
        <end position="70"/>
    </location>
</feature>
<protein>
    <recommendedName>
        <fullName evidence="8">Serine/arginine-rich splicing factor 4</fullName>
    </recommendedName>
</protein>
<dbReference type="Pfam" id="PF00098">
    <property type="entry name" value="zf-CCHC"/>
    <property type="match status" value="1"/>
</dbReference>
<evidence type="ECO:0000313" key="7">
    <source>
        <dbReference type="Proteomes" id="UP001415857"/>
    </source>
</evidence>
<gene>
    <name evidence="6" type="ORF">L1049_008430</name>
</gene>
<feature type="compositionally biased region" description="Basic residues" evidence="3">
    <location>
        <begin position="331"/>
        <end position="341"/>
    </location>
</feature>
<keyword evidence="2" id="KW-0694">RNA-binding</keyword>
<dbReference type="GO" id="GO:0008270">
    <property type="term" value="F:zinc ion binding"/>
    <property type="evidence" value="ECO:0007669"/>
    <property type="project" value="UniProtKB-KW"/>
</dbReference>
<dbReference type="PROSITE" id="PS50158">
    <property type="entry name" value="ZF_CCHC"/>
    <property type="match status" value="1"/>
</dbReference>
<dbReference type="AlphaFoldDB" id="A0AAP0S6E5"/>
<dbReference type="GO" id="GO:0003723">
    <property type="term" value="F:RNA binding"/>
    <property type="evidence" value="ECO:0007669"/>
    <property type="project" value="UniProtKB-UniRule"/>
</dbReference>
<evidence type="ECO:0000256" key="2">
    <source>
        <dbReference type="PROSITE-ProRule" id="PRU00176"/>
    </source>
</evidence>
<feature type="compositionally biased region" description="Polar residues" evidence="3">
    <location>
        <begin position="460"/>
        <end position="470"/>
    </location>
</feature>
<feature type="compositionally biased region" description="Polar residues" evidence="3">
    <location>
        <begin position="380"/>
        <end position="391"/>
    </location>
</feature>
<dbReference type="InterPro" id="IPR036875">
    <property type="entry name" value="Znf_CCHC_sf"/>
</dbReference>
<evidence type="ECO:0008006" key="8">
    <source>
        <dbReference type="Google" id="ProtNLM"/>
    </source>
</evidence>
<dbReference type="InterPro" id="IPR035979">
    <property type="entry name" value="RBD_domain_sf"/>
</dbReference>
<reference evidence="6 7" key="1">
    <citation type="journal article" date="2024" name="Plant J.">
        <title>Genome sequences and population genomics reveal climatic adaptation and genomic divergence between two closely related sweetgum species.</title>
        <authorList>
            <person name="Xu W.Q."/>
            <person name="Ren C.Q."/>
            <person name="Zhang X.Y."/>
            <person name="Comes H.P."/>
            <person name="Liu X.H."/>
            <person name="Li Y.G."/>
            <person name="Kettle C.J."/>
            <person name="Jalonen R."/>
            <person name="Gaisberger H."/>
            <person name="Ma Y.Z."/>
            <person name="Qiu Y.X."/>
        </authorList>
    </citation>
    <scope>NUCLEOTIDE SEQUENCE [LARGE SCALE GENOMIC DNA]</scope>
    <source>
        <strain evidence="6">Hangzhou</strain>
    </source>
</reference>
<evidence type="ECO:0000256" key="3">
    <source>
        <dbReference type="SAM" id="MobiDB-lite"/>
    </source>
</evidence>
<dbReference type="SMART" id="SM00360">
    <property type="entry name" value="RRM"/>
    <property type="match status" value="1"/>
</dbReference>
<dbReference type="EMBL" id="JBBPBK010000002">
    <property type="protein sequence ID" value="KAK9290263.1"/>
    <property type="molecule type" value="Genomic_DNA"/>
</dbReference>
<accession>A0AAP0S6E5</accession>
<name>A0AAP0S6E5_LIQFO</name>
<keyword evidence="1" id="KW-0862">Zinc</keyword>
<evidence type="ECO:0000256" key="1">
    <source>
        <dbReference type="PROSITE-ProRule" id="PRU00047"/>
    </source>
</evidence>
<feature type="region of interest" description="Disordered" evidence="3">
    <location>
        <begin position="145"/>
        <end position="241"/>
    </location>
</feature>
<sequence>MSLFLGNLSSHIRRDELDHVFKRFGRCNVQLKDGYGFVVYDFPPNAEKALRALRGKNICGEPITLTWSNKQPRPFQRFVRGRRSYEVRHGRTSARGKDYANRKFGSNGRRDFRMGIKQPDSDGRGLNSTDILDEEVSYHHDNIKDYAGERHHNKEDLPDEGGSIEPNLMDSDRWGQQVGDPSNNNGVENGMEFDRYEPYHGYDKRDEDENNQVTYSGGSPILGDSQEKTGKEQIGGATLKHTDSPKLQQKCYLCGELGHKMRNCPQENAYRRKKFTRFDPRQDDEINHRGRGEGELKRLGSKSKSRGRPLLGRENILMRRHRNDSRQSGLGKHRRLIRRGSSHVEKKTLRAQRRDYGGQRGNKREYETPKIHRAKKARGSISSPLHSNYTASRSRSHSRSLRSILDSSSRSRSRSVSSSRRSLSSSSRSGSALHYSRSGSYKSRSRSSSPTSLSLFGSYKSRSSSPNKLNMNMKGSFDNATCPESEAVLVEQRQEVAGDAGSENSKLEITTMAVNNENAVSSFKAEDMAKVHPQQRDVDENSTMLQIVDVEENPFTLPLEKGAFVTGSLSPESLREERETQNSGALVVEHRLAPTKEPDSEPISSRTCNSMSISPKEMYMVLKHYGLDHPEENEMQPAEAYFGSARFWPWEIIYYRRLKKGPISTENYAMRIAQNREFGIVDKYIRSSSGWGELNQENS</sequence>
<comment type="caution">
    <text evidence="6">The sequence shown here is derived from an EMBL/GenBank/DDBJ whole genome shotgun (WGS) entry which is preliminary data.</text>
</comment>
<dbReference type="PROSITE" id="PS50102">
    <property type="entry name" value="RRM"/>
    <property type="match status" value="1"/>
</dbReference>